<reference evidence="7 8" key="1">
    <citation type="journal article" date="2018" name="New Phytol.">
        <title>Phylogenomics of Endogonaceae and evolution of mycorrhizas within Mucoromycota.</title>
        <authorList>
            <person name="Chang Y."/>
            <person name="Desiro A."/>
            <person name="Na H."/>
            <person name="Sandor L."/>
            <person name="Lipzen A."/>
            <person name="Clum A."/>
            <person name="Barry K."/>
            <person name="Grigoriev I.V."/>
            <person name="Martin F.M."/>
            <person name="Stajich J.E."/>
            <person name="Smith M.E."/>
            <person name="Bonito G."/>
            <person name="Spatafora J.W."/>
        </authorList>
    </citation>
    <scope>NUCLEOTIDE SEQUENCE [LARGE SCALE GENOMIC DNA]</scope>
    <source>
        <strain evidence="7 8">GMNB39</strain>
    </source>
</reference>
<dbReference type="Gene3D" id="3.40.50.200">
    <property type="entry name" value="Peptidase S8/S53 domain"/>
    <property type="match status" value="1"/>
</dbReference>
<dbReference type="OrthoDB" id="206201at2759"/>
<dbReference type="PANTHER" id="PTHR43806">
    <property type="entry name" value="PEPTIDASE S8"/>
    <property type="match status" value="1"/>
</dbReference>
<dbReference type="PROSITE" id="PS51892">
    <property type="entry name" value="SUBTILASE"/>
    <property type="match status" value="1"/>
</dbReference>
<dbReference type="InterPro" id="IPR000209">
    <property type="entry name" value="Peptidase_S8/S53_dom"/>
</dbReference>
<organism evidence="7 8">
    <name type="scientific">Jimgerdemannia flammicorona</name>
    <dbReference type="NCBI Taxonomy" id="994334"/>
    <lineage>
        <taxon>Eukaryota</taxon>
        <taxon>Fungi</taxon>
        <taxon>Fungi incertae sedis</taxon>
        <taxon>Mucoromycota</taxon>
        <taxon>Mucoromycotina</taxon>
        <taxon>Endogonomycetes</taxon>
        <taxon>Endogonales</taxon>
        <taxon>Endogonaceae</taxon>
        <taxon>Jimgerdemannia</taxon>
    </lineage>
</organism>
<evidence type="ECO:0000313" key="8">
    <source>
        <dbReference type="Proteomes" id="UP000268093"/>
    </source>
</evidence>
<evidence type="ECO:0000256" key="1">
    <source>
        <dbReference type="ARBA" id="ARBA00011073"/>
    </source>
</evidence>
<dbReference type="GO" id="GO:0004252">
    <property type="term" value="F:serine-type endopeptidase activity"/>
    <property type="evidence" value="ECO:0007669"/>
    <property type="project" value="InterPro"/>
</dbReference>
<protein>
    <submittedName>
        <fullName evidence="7">Peptidase S8/S53 domain-containing protein</fullName>
    </submittedName>
</protein>
<dbReference type="GO" id="GO:0005615">
    <property type="term" value="C:extracellular space"/>
    <property type="evidence" value="ECO:0007669"/>
    <property type="project" value="TreeGrafter"/>
</dbReference>
<sequence>MKQNVSSRSSSFKKHLSWIRDLDRNASAPSSLSSDVGAIGRFQWYSGSFDYDTLAKINQSNVVECVIEDTLFKLQEKVQQGPPSWVSTIRSAVSSYQLLSYLGLDRIDQRSGLDGLFHFPSSSGAGVNVYVIDTGINIEHTDFVGRASYGPSFIGNESDPTDTNGHGTFVAGVCCGECWKWAILSVAHRFPFRLHQPIGTNYGVAKKANVISVKALNSDGSGRLSNVLAALSWVVEQHTTSGNTSKTVVNLSLGAEYSEVTNNAIEQAIEQGIHFTIACNRKRRRRRVPVLARVRFHSDDGGGHQSRRLDRIVLKHGVLRRH</sequence>
<dbReference type="AlphaFoldDB" id="A0A433A203"/>
<proteinExistence type="inferred from homology"/>
<dbReference type="Pfam" id="PF00082">
    <property type="entry name" value="Peptidase_S8"/>
    <property type="match status" value="1"/>
</dbReference>
<keyword evidence="8" id="KW-1185">Reference proteome</keyword>
<feature type="domain" description="Peptidase S8/S53" evidence="6">
    <location>
        <begin position="124"/>
        <end position="278"/>
    </location>
</feature>
<gene>
    <name evidence="7" type="ORF">BC936DRAFT_141567</name>
</gene>
<keyword evidence="4" id="KW-0720">Serine protease</keyword>
<evidence type="ECO:0000256" key="4">
    <source>
        <dbReference type="ARBA" id="ARBA00022825"/>
    </source>
</evidence>
<evidence type="ECO:0000313" key="7">
    <source>
        <dbReference type="EMBL" id="RUO96717.1"/>
    </source>
</evidence>
<comment type="caution">
    <text evidence="5">Lacks conserved residue(s) required for the propagation of feature annotation.</text>
</comment>
<dbReference type="EMBL" id="RBNI01019950">
    <property type="protein sequence ID" value="RUO96717.1"/>
    <property type="molecule type" value="Genomic_DNA"/>
</dbReference>
<dbReference type="Proteomes" id="UP000268093">
    <property type="component" value="Unassembled WGS sequence"/>
</dbReference>
<accession>A0A433A203</accession>
<comment type="similarity">
    <text evidence="1 5">Belongs to the peptidase S8 family.</text>
</comment>
<dbReference type="InterPro" id="IPR050131">
    <property type="entry name" value="Peptidase_S8_subtilisin-like"/>
</dbReference>
<dbReference type="InterPro" id="IPR023827">
    <property type="entry name" value="Peptidase_S8_Asp-AS"/>
</dbReference>
<name>A0A433A203_9FUNG</name>
<evidence type="ECO:0000256" key="2">
    <source>
        <dbReference type="ARBA" id="ARBA00022670"/>
    </source>
</evidence>
<dbReference type="PANTHER" id="PTHR43806:SF13">
    <property type="entry name" value="SUBTILASE-TYPE PROTEINASE RRT12"/>
    <property type="match status" value="1"/>
</dbReference>
<dbReference type="PROSITE" id="PS00136">
    <property type="entry name" value="SUBTILASE_ASP"/>
    <property type="match status" value="1"/>
</dbReference>
<dbReference type="InterPro" id="IPR015500">
    <property type="entry name" value="Peptidase_S8_subtilisin-rel"/>
</dbReference>
<dbReference type="InterPro" id="IPR036852">
    <property type="entry name" value="Peptidase_S8/S53_dom_sf"/>
</dbReference>
<keyword evidence="2" id="KW-0645">Protease</keyword>
<dbReference type="SUPFAM" id="SSF52743">
    <property type="entry name" value="Subtilisin-like"/>
    <property type="match status" value="1"/>
</dbReference>
<evidence type="ECO:0000256" key="5">
    <source>
        <dbReference type="PROSITE-ProRule" id="PRU01240"/>
    </source>
</evidence>
<feature type="non-terminal residue" evidence="7">
    <location>
        <position position="322"/>
    </location>
</feature>
<dbReference type="PRINTS" id="PR00723">
    <property type="entry name" value="SUBTILISIN"/>
</dbReference>
<evidence type="ECO:0000259" key="6">
    <source>
        <dbReference type="Pfam" id="PF00082"/>
    </source>
</evidence>
<dbReference type="GO" id="GO:0006508">
    <property type="term" value="P:proteolysis"/>
    <property type="evidence" value="ECO:0007669"/>
    <property type="project" value="UniProtKB-KW"/>
</dbReference>
<comment type="caution">
    <text evidence="7">The sequence shown here is derived from an EMBL/GenBank/DDBJ whole genome shotgun (WGS) entry which is preliminary data.</text>
</comment>
<evidence type="ECO:0000256" key="3">
    <source>
        <dbReference type="ARBA" id="ARBA00022801"/>
    </source>
</evidence>
<keyword evidence="3" id="KW-0378">Hydrolase</keyword>